<feature type="binding site" description="in other chain" evidence="8">
    <location>
        <position position="152"/>
    </location>
    <ligand>
        <name>deamido-NAD(+)</name>
        <dbReference type="ChEBI" id="CHEBI:58437"/>
        <note>ligand shared between two neighboring subunits</note>
    </ligand>
</feature>
<dbReference type="GO" id="GO:0008795">
    <property type="term" value="F:NAD+ synthase activity"/>
    <property type="evidence" value="ECO:0007669"/>
    <property type="project" value="UniProtKB-UniRule"/>
</dbReference>
<dbReference type="EMBL" id="CP011393">
    <property type="protein sequence ID" value="ANE40700.1"/>
    <property type="molecule type" value="Genomic_DNA"/>
</dbReference>
<feature type="binding site" evidence="8">
    <location>
        <position position="192"/>
    </location>
    <ligand>
        <name>deamido-NAD(+)</name>
        <dbReference type="ChEBI" id="CHEBI:58437"/>
        <note>ligand shared between two neighboring subunits</note>
    </ligand>
</feature>
<feature type="binding site" evidence="8">
    <location>
        <position position="38"/>
    </location>
    <ligand>
        <name>Mg(2+)</name>
        <dbReference type="ChEBI" id="CHEBI:18420"/>
    </ligand>
</feature>
<evidence type="ECO:0000256" key="3">
    <source>
        <dbReference type="ARBA" id="ARBA00022723"/>
    </source>
</evidence>
<feature type="binding site" description="in other chain" evidence="8">
    <location>
        <position position="185"/>
    </location>
    <ligand>
        <name>deamido-NAD(+)</name>
        <dbReference type="ChEBI" id="CHEBI:58437"/>
        <note>ligand shared between two neighboring subunits</note>
    </ligand>
</feature>
<feature type="domain" description="NAD/GMP synthase" evidence="13">
    <location>
        <begin position="11"/>
        <end position="97"/>
    </location>
</feature>
<comment type="similarity">
    <text evidence="1 8 9">Belongs to the NAD synthetase family.</text>
</comment>
<evidence type="ECO:0000313" key="14">
    <source>
        <dbReference type="EMBL" id="ANE40700.1"/>
    </source>
</evidence>
<dbReference type="HAMAP" id="MF_00193">
    <property type="entry name" value="NadE_ammonia_dep"/>
    <property type="match status" value="1"/>
</dbReference>
<dbReference type="GO" id="GO:0003952">
    <property type="term" value="F:NAD+ synthase (glutamine-hydrolyzing) activity"/>
    <property type="evidence" value="ECO:0007669"/>
    <property type="project" value="InterPro"/>
</dbReference>
<organism evidence="14 16">
    <name type="scientific">Fervidobacterium pennivorans</name>
    <dbReference type="NCBI Taxonomy" id="93466"/>
    <lineage>
        <taxon>Bacteria</taxon>
        <taxon>Thermotogati</taxon>
        <taxon>Thermotogota</taxon>
        <taxon>Thermotogae</taxon>
        <taxon>Thermotogales</taxon>
        <taxon>Fervidobacteriaceae</taxon>
        <taxon>Fervidobacterium</taxon>
    </lineage>
</organism>
<dbReference type="InterPro" id="IPR003694">
    <property type="entry name" value="NAD_synthase"/>
</dbReference>
<keyword evidence="7 8" id="KW-0520">NAD</keyword>
<dbReference type="GO" id="GO:0005524">
    <property type="term" value="F:ATP binding"/>
    <property type="evidence" value="ECO:0007669"/>
    <property type="project" value="UniProtKB-UniRule"/>
</dbReference>
<dbReference type="Gene3D" id="3.40.50.620">
    <property type="entry name" value="HUPs"/>
    <property type="match status" value="1"/>
</dbReference>
<feature type="binding site" evidence="8">
    <location>
        <begin position="32"/>
        <end position="39"/>
    </location>
    <ligand>
        <name>ATP</name>
        <dbReference type="ChEBI" id="CHEBI:30616"/>
    </ligand>
</feature>
<evidence type="ECO:0000313" key="15">
    <source>
        <dbReference type="EMBL" id="HGQ77175.1"/>
    </source>
</evidence>
<evidence type="ECO:0000256" key="7">
    <source>
        <dbReference type="ARBA" id="ARBA00023027"/>
    </source>
</evidence>
<evidence type="ECO:0000256" key="4">
    <source>
        <dbReference type="ARBA" id="ARBA00022741"/>
    </source>
</evidence>
<feature type="binding site" evidence="8">
    <location>
        <position position="177"/>
    </location>
    <ligand>
        <name>Mg(2+)</name>
        <dbReference type="ChEBI" id="CHEBI:18420"/>
    </ligand>
</feature>
<feature type="binding site" evidence="8">
    <location>
        <position position="201"/>
    </location>
    <ligand>
        <name>ATP</name>
        <dbReference type="ChEBI" id="CHEBI:30616"/>
    </ligand>
</feature>
<evidence type="ECO:0000259" key="13">
    <source>
        <dbReference type="Pfam" id="PF02540"/>
    </source>
</evidence>
<dbReference type="KEGG" id="fng:JM64_00675"/>
<evidence type="ECO:0000256" key="1">
    <source>
        <dbReference type="ARBA" id="ARBA00005859"/>
    </source>
</evidence>
<dbReference type="EMBL" id="DTBH01000103">
    <property type="protein sequence ID" value="HGQ77175.1"/>
    <property type="molecule type" value="Genomic_DNA"/>
</dbReference>
<keyword evidence="3 8" id="KW-0479">Metal-binding</keyword>
<dbReference type="PANTHER" id="PTHR23090:SF9">
    <property type="entry name" value="GLUTAMINE-DEPENDENT NAD(+) SYNTHETASE"/>
    <property type="match status" value="1"/>
</dbReference>
<dbReference type="GO" id="GO:0005737">
    <property type="term" value="C:cytoplasm"/>
    <property type="evidence" value="ECO:0007669"/>
    <property type="project" value="InterPro"/>
</dbReference>
<dbReference type="AlphaFoldDB" id="A0A172T126"/>
<gene>
    <name evidence="8 15" type="primary">nadE</name>
    <name evidence="15" type="ORF">ENU12_04540</name>
    <name evidence="14" type="ORF">JM64_00675</name>
</gene>
<feature type="binding site" evidence="8">
    <location>
        <position position="223"/>
    </location>
    <ligand>
        <name>ATP</name>
        <dbReference type="ChEBI" id="CHEBI:30616"/>
    </ligand>
</feature>
<evidence type="ECO:0000256" key="8">
    <source>
        <dbReference type="HAMAP-Rule" id="MF_00193"/>
    </source>
</evidence>
<comment type="catalytic activity">
    <reaction evidence="8 10">
        <text>deamido-NAD(+) + NH4(+) + ATP = AMP + diphosphate + NAD(+) + H(+)</text>
        <dbReference type="Rhea" id="RHEA:21188"/>
        <dbReference type="ChEBI" id="CHEBI:15378"/>
        <dbReference type="ChEBI" id="CHEBI:28938"/>
        <dbReference type="ChEBI" id="CHEBI:30616"/>
        <dbReference type="ChEBI" id="CHEBI:33019"/>
        <dbReference type="ChEBI" id="CHEBI:57540"/>
        <dbReference type="ChEBI" id="CHEBI:58437"/>
        <dbReference type="ChEBI" id="CHEBI:456215"/>
        <dbReference type="EC" id="6.3.1.5"/>
    </reaction>
</comment>
<keyword evidence="6 8" id="KW-0460">Magnesium</keyword>
<keyword evidence="12" id="KW-0812">Transmembrane</keyword>
<name>A0A172T126_FERPE</name>
<comment type="subunit">
    <text evidence="8">Homodimer.</text>
</comment>
<dbReference type="GO" id="GO:0009435">
    <property type="term" value="P:NAD+ biosynthetic process"/>
    <property type="evidence" value="ECO:0007669"/>
    <property type="project" value="UniProtKB-UniRule"/>
</dbReference>
<dbReference type="UniPathway" id="UPA00253">
    <property type="reaction ID" value="UER00333"/>
</dbReference>
<keyword evidence="4 8" id="KW-0547">Nucleotide-binding</keyword>
<evidence type="ECO:0000256" key="6">
    <source>
        <dbReference type="ARBA" id="ARBA00022842"/>
    </source>
</evidence>
<dbReference type="NCBIfam" id="TIGR00552">
    <property type="entry name" value="nadE"/>
    <property type="match status" value="2"/>
</dbReference>
<evidence type="ECO:0000313" key="16">
    <source>
        <dbReference type="Proteomes" id="UP000077096"/>
    </source>
</evidence>
<dbReference type="CDD" id="cd00553">
    <property type="entry name" value="NAD_synthase"/>
    <property type="match status" value="1"/>
</dbReference>
<keyword evidence="12" id="KW-0472">Membrane</keyword>
<keyword evidence="5 8" id="KW-0067">ATP-binding</keyword>
<dbReference type="PANTHER" id="PTHR23090">
    <property type="entry name" value="NH 3 /GLUTAMINE-DEPENDENT NAD + SYNTHETASE"/>
    <property type="match status" value="1"/>
</dbReference>
<evidence type="ECO:0000256" key="10">
    <source>
        <dbReference type="RuleBase" id="RU003812"/>
    </source>
</evidence>
<comment type="caution">
    <text evidence="8">Lacks conserved residue(s) required for the propagation of feature annotation.</text>
</comment>
<dbReference type="PATRIC" id="fig|93466.3.peg.133"/>
<dbReference type="SUPFAM" id="SSF52402">
    <property type="entry name" value="Adenine nucleotide alpha hydrolases-like"/>
    <property type="match status" value="1"/>
</dbReference>
<evidence type="ECO:0000256" key="5">
    <source>
        <dbReference type="ARBA" id="ARBA00022840"/>
    </source>
</evidence>
<evidence type="ECO:0000256" key="2">
    <source>
        <dbReference type="ARBA" id="ARBA00022598"/>
    </source>
</evidence>
<protein>
    <recommendedName>
        <fullName evidence="8 10">NH(3)-dependent NAD(+) synthetase</fullName>
        <ecNumber evidence="8 10">6.3.1.5</ecNumber>
    </recommendedName>
</protein>
<feature type="domain" description="NAD/GMP synthase" evidence="13">
    <location>
        <begin position="146"/>
        <end position="273"/>
    </location>
</feature>
<dbReference type="InterPro" id="IPR022926">
    <property type="entry name" value="NH(3)-dep_NAD(+)_synth"/>
</dbReference>
<evidence type="ECO:0000256" key="12">
    <source>
        <dbReference type="SAM" id="Phobius"/>
    </source>
</evidence>
<evidence type="ECO:0000256" key="11">
    <source>
        <dbReference type="RuleBase" id="RU004252"/>
    </source>
</evidence>
<sequence>MTKFNPSAEAERIVNFIRNTIQEYNFKGAVIGVSGGVDSAVVLALLVMALERDRIKALILPERDSSKTSIEDAKTVCEHFKVNYEIISITPVLRAMGVYKLFPPALFIPEKIKVDYAKRRWQRYPDPYVMDLKNEGDELFLKGIAYYRAKHRTRMCKLYFEAEKLGYCVVGTTNKTELTLGLYVKWGDDSVDIEPIKHLYKTQVYELAKYLGVPEKIIQKPPTPDLVPGVTDEEAFGLKYFEIDEILMKLAAGEEINTEKARRVKELMKLAKYRELKSLGIEDEQTAR</sequence>
<dbReference type="GO" id="GO:0004359">
    <property type="term" value="F:glutaminase activity"/>
    <property type="evidence" value="ECO:0007669"/>
    <property type="project" value="InterPro"/>
</dbReference>
<dbReference type="Pfam" id="PF02540">
    <property type="entry name" value="NAD_synthase"/>
    <property type="match status" value="2"/>
</dbReference>
<accession>A0A172T126</accession>
<comment type="function">
    <text evidence="8">Catalyzes the ATP-dependent amidation of deamido-NAD to form NAD. Uses ammonia as a nitrogen source.</text>
</comment>
<dbReference type="OrthoDB" id="9803818at2"/>
<evidence type="ECO:0000256" key="9">
    <source>
        <dbReference type="RuleBase" id="RU003811"/>
    </source>
</evidence>
<keyword evidence="2 8" id="KW-0436">Ligase</keyword>
<feature type="transmembrane region" description="Helical" evidence="12">
    <location>
        <begin position="29"/>
        <end position="50"/>
    </location>
</feature>
<dbReference type="InterPro" id="IPR014729">
    <property type="entry name" value="Rossmann-like_a/b/a_fold"/>
</dbReference>
<keyword evidence="12" id="KW-1133">Transmembrane helix</keyword>
<comment type="pathway">
    <text evidence="8 11">Cofactor biosynthesis; NAD(+) biosynthesis; NAD(+) from deamido-NAD(+) (ammonia route): step 1/1.</text>
</comment>
<dbReference type="InterPro" id="IPR022310">
    <property type="entry name" value="NAD/GMP_synthase"/>
</dbReference>
<feature type="binding site" evidence="8">
    <location>
        <position position="172"/>
    </location>
    <ligand>
        <name>ATP</name>
        <dbReference type="ChEBI" id="CHEBI:30616"/>
    </ligand>
</feature>
<dbReference type="Proteomes" id="UP000077096">
    <property type="component" value="Chromosome"/>
</dbReference>
<reference evidence="15" key="2">
    <citation type="journal article" date="2020" name="mSystems">
        <title>Genome- and Community-Level Interaction Insights into Carbon Utilization and Element Cycling Functions of Hydrothermarchaeota in Hydrothermal Sediment.</title>
        <authorList>
            <person name="Zhou Z."/>
            <person name="Liu Y."/>
            <person name="Xu W."/>
            <person name="Pan J."/>
            <person name="Luo Z.H."/>
            <person name="Li M."/>
        </authorList>
    </citation>
    <scope>NUCLEOTIDE SEQUENCE [LARGE SCALE GENOMIC DNA]</scope>
    <source>
        <strain evidence="15">SpSt-640</strain>
    </source>
</reference>
<dbReference type="EC" id="6.3.1.5" evidence="8 10"/>
<dbReference type="GO" id="GO:0046872">
    <property type="term" value="F:metal ion binding"/>
    <property type="evidence" value="ECO:0007669"/>
    <property type="project" value="UniProtKB-KW"/>
</dbReference>
<reference evidence="14 16" key="1">
    <citation type="submission" date="2014-08" db="EMBL/GenBank/DDBJ databases">
        <title>Fervidobacterium pennivorans DYC genome.</title>
        <authorList>
            <person name="Wushke S."/>
        </authorList>
    </citation>
    <scope>NUCLEOTIDE SEQUENCE [LARGE SCALE GENOMIC DNA]</scope>
    <source>
        <strain evidence="14 16">DYC</strain>
    </source>
</reference>
<proteinExistence type="inferred from homology"/>